<evidence type="ECO:0000313" key="2">
    <source>
        <dbReference type="EMBL" id="KAH9368146.1"/>
    </source>
</evidence>
<comment type="caution">
    <text evidence="2">The sequence shown here is derived from an EMBL/GenBank/DDBJ whole genome shotgun (WGS) entry which is preliminary data.</text>
</comment>
<name>A0A9J6FY24_HAELO</name>
<protein>
    <submittedName>
        <fullName evidence="2">Uncharacterized protein</fullName>
    </submittedName>
</protein>
<dbReference type="VEuPathDB" id="VectorBase:HLOH_042429"/>
<dbReference type="Proteomes" id="UP000821853">
    <property type="component" value="Chromosome 2"/>
</dbReference>
<feature type="region of interest" description="Disordered" evidence="1">
    <location>
        <begin position="349"/>
        <end position="471"/>
    </location>
</feature>
<dbReference type="EMBL" id="JABSTR010000004">
    <property type="protein sequence ID" value="KAH9368146.1"/>
    <property type="molecule type" value="Genomic_DNA"/>
</dbReference>
<feature type="region of interest" description="Disordered" evidence="1">
    <location>
        <begin position="1"/>
        <end position="49"/>
    </location>
</feature>
<sequence>MTSASGTISPATSSPRVRGRRKITLEGPRKSATGKRPAPPRSRSSPEYDCPSKFRPCRYSLCPSNDIQRRYAEREKQVRKGCSRRIPWPPLRPSVDAFKSTARITSSPVVIKANTRRTTTRSSPLHATVGTERILPTRKGRRGVRLLRADDERRAERRQFRIQGVTEVQLITPPGSRLRHARAERCNIHKSTTQAGHSEVALRVGMAVHINVISGRPALRPKMDVTRIATHPRAIALNGRRDITPRANSPTTIVCAQSMSTSPAAPAANRPDVVLGRVEDDRDLFSRDVSLRILRVTALRSALAQPADAPSAAAAGPSSPAARRSRPFSTCLLAPIACLLARQRARAYAPNCTDGPPPASIRCGEKSARKKTAGAPLPPHQHHHATQTRRRENGPGCREESSPPSCCRRKKANERRDNANRATGLAASLPNESATRTRRPHAAVERARRRPPLDPRASSTSGAVRAPKTRREPVAALHAPAVSELPKAVSKQAPFVSVSPSNRILGGFESNPRACRDRTSDAEGIAENPSNRARLNGILRSACPKALNEEARMQTHLHLLQFLYVQYQRTSPLQGRLYNDFRGRSDADCRSTVAKARGGL</sequence>
<feature type="compositionally biased region" description="Polar residues" evidence="1">
    <location>
        <begin position="1"/>
        <end position="15"/>
    </location>
</feature>
<reference evidence="2 3" key="1">
    <citation type="journal article" date="2020" name="Cell">
        <title>Large-Scale Comparative Analyses of Tick Genomes Elucidate Their Genetic Diversity and Vector Capacities.</title>
        <authorList>
            <consortium name="Tick Genome and Microbiome Consortium (TIGMIC)"/>
            <person name="Jia N."/>
            <person name="Wang J."/>
            <person name="Shi W."/>
            <person name="Du L."/>
            <person name="Sun Y."/>
            <person name="Zhan W."/>
            <person name="Jiang J.F."/>
            <person name="Wang Q."/>
            <person name="Zhang B."/>
            <person name="Ji P."/>
            <person name="Bell-Sakyi L."/>
            <person name="Cui X.M."/>
            <person name="Yuan T.T."/>
            <person name="Jiang B.G."/>
            <person name="Yang W.F."/>
            <person name="Lam T.T."/>
            <person name="Chang Q.C."/>
            <person name="Ding S.J."/>
            <person name="Wang X.J."/>
            <person name="Zhu J.G."/>
            <person name="Ruan X.D."/>
            <person name="Zhao L."/>
            <person name="Wei J.T."/>
            <person name="Ye R.Z."/>
            <person name="Que T.C."/>
            <person name="Du C.H."/>
            <person name="Zhou Y.H."/>
            <person name="Cheng J.X."/>
            <person name="Dai P.F."/>
            <person name="Guo W.B."/>
            <person name="Han X.H."/>
            <person name="Huang E.J."/>
            <person name="Li L.F."/>
            <person name="Wei W."/>
            <person name="Gao Y.C."/>
            <person name="Liu J.Z."/>
            <person name="Shao H.Z."/>
            <person name="Wang X."/>
            <person name="Wang C.C."/>
            <person name="Yang T.C."/>
            <person name="Huo Q.B."/>
            <person name="Li W."/>
            <person name="Chen H.Y."/>
            <person name="Chen S.E."/>
            <person name="Zhou L.G."/>
            <person name="Ni X.B."/>
            <person name="Tian J.H."/>
            <person name="Sheng Y."/>
            <person name="Liu T."/>
            <person name="Pan Y.S."/>
            <person name="Xia L.Y."/>
            <person name="Li J."/>
            <person name="Zhao F."/>
            <person name="Cao W.C."/>
        </authorList>
    </citation>
    <scope>NUCLEOTIDE SEQUENCE [LARGE SCALE GENOMIC DNA]</scope>
    <source>
        <strain evidence="2">HaeL-2018</strain>
    </source>
</reference>
<evidence type="ECO:0000313" key="3">
    <source>
        <dbReference type="Proteomes" id="UP000821853"/>
    </source>
</evidence>
<feature type="compositionally biased region" description="Low complexity" evidence="1">
    <location>
        <begin position="304"/>
        <end position="322"/>
    </location>
</feature>
<proteinExistence type="predicted"/>
<accession>A0A9J6FY24</accession>
<keyword evidence="3" id="KW-1185">Reference proteome</keyword>
<feature type="region of interest" description="Disordered" evidence="1">
    <location>
        <begin position="304"/>
        <end position="325"/>
    </location>
</feature>
<dbReference type="AlphaFoldDB" id="A0A9J6FY24"/>
<organism evidence="2 3">
    <name type="scientific">Haemaphysalis longicornis</name>
    <name type="common">Bush tick</name>
    <dbReference type="NCBI Taxonomy" id="44386"/>
    <lineage>
        <taxon>Eukaryota</taxon>
        <taxon>Metazoa</taxon>
        <taxon>Ecdysozoa</taxon>
        <taxon>Arthropoda</taxon>
        <taxon>Chelicerata</taxon>
        <taxon>Arachnida</taxon>
        <taxon>Acari</taxon>
        <taxon>Parasitiformes</taxon>
        <taxon>Ixodida</taxon>
        <taxon>Ixodoidea</taxon>
        <taxon>Ixodidae</taxon>
        <taxon>Haemaphysalinae</taxon>
        <taxon>Haemaphysalis</taxon>
    </lineage>
</organism>
<evidence type="ECO:0000256" key="1">
    <source>
        <dbReference type="SAM" id="MobiDB-lite"/>
    </source>
</evidence>
<feature type="compositionally biased region" description="Basic and acidic residues" evidence="1">
    <location>
        <begin position="389"/>
        <end position="401"/>
    </location>
</feature>
<gene>
    <name evidence="2" type="ORF">HPB48_018821</name>
</gene>